<name>A0A285V071_9HYPH</name>
<evidence type="ECO:0000313" key="4">
    <source>
        <dbReference type="Proteomes" id="UP000219167"/>
    </source>
</evidence>
<keyword evidence="4" id="KW-1185">Reference proteome</keyword>
<reference evidence="3 4" key="1">
    <citation type="submission" date="2017-08" db="EMBL/GenBank/DDBJ databases">
        <authorList>
            <person name="de Groot N.N."/>
        </authorList>
    </citation>
    <scope>NUCLEOTIDE SEQUENCE [LARGE SCALE GENOMIC DNA]</scope>
    <source>
        <strain evidence="3 4">JC85</strain>
    </source>
</reference>
<dbReference type="EMBL" id="OBQD01000030">
    <property type="protein sequence ID" value="SOC47479.1"/>
    <property type="molecule type" value="Genomic_DNA"/>
</dbReference>
<proteinExistence type="predicted"/>
<dbReference type="Pfam" id="PF10686">
    <property type="entry name" value="YAcAr"/>
    <property type="match status" value="1"/>
</dbReference>
<gene>
    <name evidence="3" type="ORF">SAMN05892877_13026</name>
</gene>
<dbReference type="OrthoDB" id="9806973at2"/>
<evidence type="ECO:0000313" key="3">
    <source>
        <dbReference type="EMBL" id="SOC47479.1"/>
    </source>
</evidence>
<protein>
    <submittedName>
        <fullName evidence="3">Uncharacterized protein DUF2493</fullName>
    </submittedName>
</protein>
<dbReference type="InterPro" id="IPR019627">
    <property type="entry name" value="YAcAr"/>
</dbReference>
<dbReference type="RefSeq" id="WP_097143020.1">
    <property type="nucleotide sequence ID" value="NZ_OBQD01000030.1"/>
</dbReference>
<evidence type="ECO:0000259" key="2">
    <source>
        <dbReference type="Pfam" id="PF10686"/>
    </source>
</evidence>
<feature type="region of interest" description="Disordered" evidence="1">
    <location>
        <begin position="1"/>
        <end position="21"/>
    </location>
</feature>
<organism evidence="3 4">
    <name type="scientific">Rhizobium subbaraonis</name>
    <dbReference type="NCBI Taxonomy" id="908946"/>
    <lineage>
        <taxon>Bacteria</taxon>
        <taxon>Pseudomonadati</taxon>
        <taxon>Pseudomonadota</taxon>
        <taxon>Alphaproteobacteria</taxon>
        <taxon>Hyphomicrobiales</taxon>
        <taxon>Rhizobiaceae</taxon>
        <taxon>Rhizobium/Agrobacterium group</taxon>
        <taxon>Rhizobium</taxon>
    </lineage>
</organism>
<sequence length="311" mass="34688">MMNEDENAGFEPDHTSSSTDHLLTELQLYGWRPFQDEPDPRPLPEGTMVAAAVADIFDALLATLGDTRLEPDLDDLLWGAVNLFHRAAGRVERELDDNEQAQRRLQREQDGSEVKSVELERLTAEGQTLIERRNSLELFRDLSAEAFEHHTGTPWRPRTGSMVNHRYLTSAVIDSRDFLAAKRRAEKELLLPAGPRVALTGGADFNDHRLIWGRLDQVHAKHPDMVLLHGGTPKGAELIASRWADHRKVPQIAFKPDWTKHGKAAPFKRNDALLDTLPVGVLVFPGTGIQDNLADKAKKLGIPVMKFDGGA</sequence>
<evidence type="ECO:0000256" key="1">
    <source>
        <dbReference type="SAM" id="MobiDB-lite"/>
    </source>
</evidence>
<feature type="domain" description="YspA cpYpsA-related SLOG" evidence="2">
    <location>
        <begin position="195"/>
        <end position="261"/>
    </location>
</feature>
<dbReference type="AlphaFoldDB" id="A0A285V071"/>
<dbReference type="Proteomes" id="UP000219167">
    <property type="component" value="Unassembled WGS sequence"/>
</dbReference>
<accession>A0A285V071</accession>